<evidence type="ECO:0000256" key="2">
    <source>
        <dbReference type="ARBA" id="ARBA00018928"/>
    </source>
</evidence>
<comment type="similarity">
    <text evidence="10">Belongs to the exportin family.</text>
</comment>
<accession>F0W5G4</accession>
<evidence type="ECO:0000256" key="9">
    <source>
        <dbReference type="ARBA" id="ARBA00032199"/>
    </source>
</evidence>
<evidence type="ECO:0000259" key="12">
    <source>
        <dbReference type="Pfam" id="PF19282"/>
    </source>
</evidence>
<evidence type="ECO:0000313" key="13">
    <source>
        <dbReference type="EMBL" id="CCA16355.1"/>
    </source>
</evidence>
<feature type="domain" description="Exportin-1/Importin-beta-like" evidence="11">
    <location>
        <begin position="124"/>
        <end position="275"/>
    </location>
</feature>
<dbReference type="InterPro" id="IPR011989">
    <property type="entry name" value="ARM-like"/>
</dbReference>
<dbReference type="InterPro" id="IPR045546">
    <property type="entry name" value="Exportin-T_C"/>
</dbReference>
<keyword evidence="3 10" id="KW-0813">Transport</keyword>
<keyword evidence="6 10" id="KW-0694">RNA-binding</keyword>
<dbReference type="SUPFAM" id="SSF48371">
    <property type="entry name" value="ARM repeat"/>
    <property type="match status" value="1"/>
</dbReference>
<dbReference type="GO" id="GO:0031267">
    <property type="term" value="F:small GTPase binding"/>
    <property type="evidence" value="ECO:0007669"/>
    <property type="project" value="InterPro"/>
</dbReference>
<dbReference type="InterPro" id="IPR013598">
    <property type="entry name" value="Exportin-1/Importin-b-like"/>
</dbReference>
<dbReference type="Pfam" id="PF08389">
    <property type="entry name" value="Xpo1"/>
    <property type="match status" value="1"/>
</dbReference>
<comment type="subcellular location">
    <subcellularLocation>
        <location evidence="1 10">Cytoplasm</location>
    </subcellularLocation>
    <subcellularLocation>
        <location evidence="10">Nucleus</location>
    </subcellularLocation>
    <text evidence="10">Shuttles between the nucleus and the cytoplasm.</text>
</comment>
<gene>
    <name evidence="13" type="primary">AlNc14C21G2130</name>
    <name evidence="13" type="ORF">ALNC14_024980</name>
</gene>
<evidence type="ECO:0000256" key="8">
    <source>
        <dbReference type="ARBA" id="ARBA00029784"/>
    </source>
</evidence>
<keyword evidence="5 10" id="KW-0820">tRNA-binding</keyword>
<evidence type="ECO:0000256" key="7">
    <source>
        <dbReference type="ARBA" id="ARBA00023242"/>
    </source>
</evidence>
<evidence type="ECO:0000256" key="1">
    <source>
        <dbReference type="ARBA" id="ARBA00004496"/>
    </source>
</evidence>
<dbReference type="PANTHER" id="PTHR15952:SF11">
    <property type="entry name" value="EXPORTIN-T"/>
    <property type="match status" value="1"/>
</dbReference>
<organism evidence="13">
    <name type="scientific">Albugo laibachii Nc14</name>
    <dbReference type="NCBI Taxonomy" id="890382"/>
    <lineage>
        <taxon>Eukaryota</taxon>
        <taxon>Sar</taxon>
        <taxon>Stramenopiles</taxon>
        <taxon>Oomycota</taxon>
        <taxon>Peronosporomycetes</taxon>
        <taxon>Albuginales</taxon>
        <taxon>Albuginaceae</taxon>
        <taxon>Albugo</taxon>
    </lineage>
</organism>
<dbReference type="GO" id="GO:0005737">
    <property type="term" value="C:cytoplasm"/>
    <property type="evidence" value="ECO:0007669"/>
    <property type="project" value="UniProtKB-SubCell"/>
</dbReference>
<reference evidence="13" key="1">
    <citation type="journal article" date="2011" name="PLoS Biol.">
        <title>Gene gain and loss during evolution of obligate parasitism in the white rust pathogen of Arabidopsis thaliana.</title>
        <authorList>
            <person name="Kemen E."/>
            <person name="Gardiner A."/>
            <person name="Schultz-Larsen T."/>
            <person name="Kemen A.C."/>
            <person name="Balmuth A.L."/>
            <person name="Robert-Seilaniantz A."/>
            <person name="Bailey K."/>
            <person name="Holub E."/>
            <person name="Studholme D.J."/>
            <person name="Maclean D."/>
            <person name="Jones J.D."/>
        </authorList>
    </citation>
    <scope>NUCLEOTIDE SEQUENCE</scope>
</reference>
<proteinExistence type="inferred from homology"/>
<dbReference type="GO" id="GO:0000049">
    <property type="term" value="F:tRNA binding"/>
    <property type="evidence" value="ECO:0007669"/>
    <property type="project" value="UniProtKB-UniRule"/>
</dbReference>
<evidence type="ECO:0000256" key="10">
    <source>
        <dbReference type="RuleBase" id="RU366037"/>
    </source>
</evidence>
<dbReference type="PANTHER" id="PTHR15952">
    <property type="entry name" value="EXPORTIN-T/LOS1"/>
    <property type="match status" value="1"/>
</dbReference>
<evidence type="ECO:0000256" key="3">
    <source>
        <dbReference type="ARBA" id="ARBA00022448"/>
    </source>
</evidence>
<sequence length="1035" mass="118961">MATETAPSSSVLQENDTLLIEYESAIVCAFHYSGATMNDKAAQARKQQAETYCLQRKADINTNWQYALRLFQLSRYEQVKFYALQVIQELLTQGLSDDIAIQIRSVLLLFIKQNAQYLEQSVTYLKNKMAVVWTLLIKRDYPERWPNAFSDWMELLPLGNCMIEMYFRILIAIYDEVVDVDTSKSGSATAHNMKIKDAMRESSCVAEAFEVFYKVLASFDESERGHELSAAALETLKCFISWVDIKLIVNDRYIPLLFQIIRDRPRLRCLAINCIFEIIDKGMDHEKKLALLRHLNICEILQTLPIHEDEAFAEEVAEVVNAIGLELVECINTFRTHEESKESYLASNTLFCQILPLVWQLFSSENQEVSEEVFELVNAIGTLIQNDPADGTEGDQIQSKIFQPSKQIKHILYGIYRQARWDNVDADAAEVEEYRKSLYRIYVNIIRKRALNVLSFLMELADQLPTQFSQMNPNDLESFIFMIYRFREGVVAATDIQALEESNSTFMGIVMRIHAGILGEASLGITYHPSVLMTYYDFAVRYTRCLHHQPELVPSLLSMMFGSNGLENQHGYVRSRVCYMFIRLVRSLGNLIIPHISTILQTLYPRLVVATNPEVSAIQRTNSTFLTYDDRLYLFELAGQVIAVLHYNPENTSDLTVLQVKYQYTKTILEPLFVALNDATQLAERGGSRSDMEDVAAYISRLLNAIAYFLKAFKGKECISEQQQILTQVLLATNKALEVPFINQQNAVRCKVVFLLHRLVSILDEKQFLAHASETLKRLMLHCESQEVVEIVQLLNQLIIKFKTNFKPFMELYAIQFMQHLWSVMPTEDAIETRTDNGSVVKNSHQMEREQTLKYLYLFMLHLVLHELDDIFLSSSNRSQLEAIFTIVLEGCSYTTDLHINRTCYTIAHQVGSRWLGLSKRSSESLPSEVKAWYSQWLAEKFTPSIFSFAQKKHFNPEDAQSMLVVKEMALLLQCGVQALGNEFVLFLRNHVLPSTNMTSEEADAFCSQLSMERTNKVMLLKDVFVHLKRQQQPS</sequence>
<keyword evidence="4 10" id="KW-0963">Cytoplasm</keyword>
<evidence type="ECO:0000256" key="4">
    <source>
        <dbReference type="ARBA" id="ARBA00022490"/>
    </source>
</evidence>
<evidence type="ECO:0000259" key="11">
    <source>
        <dbReference type="Pfam" id="PF08389"/>
    </source>
</evidence>
<keyword evidence="7 10" id="KW-0539">Nucleus</keyword>
<comment type="function">
    <text evidence="10">tRNA nucleus export receptor which facilitates tRNA translocation across the nuclear pore complex.</text>
</comment>
<protein>
    <recommendedName>
        <fullName evidence="2 10">Exportin-T</fullName>
    </recommendedName>
    <alternativeName>
        <fullName evidence="8 10">Exportin(tRNA)</fullName>
    </alternativeName>
    <alternativeName>
        <fullName evidence="9 10">tRNA exportin</fullName>
    </alternativeName>
</protein>
<evidence type="ECO:0000256" key="5">
    <source>
        <dbReference type="ARBA" id="ARBA00022555"/>
    </source>
</evidence>
<evidence type="ECO:0000256" key="6">
    <source>
        <dbReference type="ARBA" id="ARBA00022884"/>
    </source>
</evidence>
<dbReference type="InterPro" id="IPR016024">
    <property type="entry name" value="ARM-type_fold"/>
</dbReference>
<feature type="domain" description="Exportin-T C-terminal" evidence="12">
    <location>
        <begin position="346"/>
        <end position="1014"/>
    </location>
</feature>
<dbReference type="Pfam" id="PF19282">
    <property type="entry name" value="Exportin-T"/>
    <property type="match status" value="1"/>
</dbReference>
<dbReference type="InterPro" id="IPR040017">
    <property type="entry name" value="XPOT"/>
</dbReference>
<dbReference type="GO" id="GO:0005643">
    <property type="term" value="C:nuclear pore"/>
    <property type="evidence" value="ECO:0007669"/>
    <property type="project" value="TreeGrafter"/>
</dbReference>
<name>F0W5G4_9STRA</name>
<dbReference type="AlphaFoldDB" id="F0W5G4"/>
<dbReference type="GO" id="GO:0071528">
    <property type="term" value="P:tRNA re-export from nucleus"/>
    <property type="evidence" value="ECO:0007669"/>
    <property type="project" value="UniProtKB-UniRule"/>
</dbReference>
<dbReference type="GO" id="GO:0016363">
    <property type="term" value="C:nuclear matrix"/>
    <property type="evidence" value="ECO:0007669"/>
    <property type="project" value="TreeGrafter"/>
</dbReference>
<reference evidence="13" key="2">
    <citation type="submission" date="2011-02" db="EMBL/GenBank/DDBJ databases">
        <authorList>
            <person name="MacLean D."/>
        </authorList>
    </citation>
    <scope>NUCLEOTIDE SEQUENCE</scope>
</reference>
<dbReference type="Gene3D" id="1.25.10.10">
    <property type="entry name" value="Leucine-rich Repeat Variant"/>
    <property type="match status" value="1"/>
</dbReference>
<dbReference type="EMBL" id="FR824066">
    <property type="protein sequence ID" value="CCA16355.1"/>
    <property type="molecule type" value="Genomic_DNA"/>
</dbReference>
<dbReference type="HOGENOM" id="CLU_004414_0_1_1"/>